<dbReference type="AlphaFoldDB" id="A0A0K0CYZ4"/>
<reference evidence="2" key="1">
    <citation type="submission" date="2012-09" db="EMBL/GenBank/DDBJ databases">
        <authorList>
            <person name="Martin A.A."/>
        </authorList>
    </citation>
    <scope>NUCLEOTIDE SEQUENCE</scope>
</reference>
<evidence type="ECO:0000256" key="1">
    <source>
        <dbReference type="SAM" id="MobiDB-lite"/>
    </source>
</evidence>
<feature type="region of interest" description="Disordered" evidence="1">
    <location>
        <begin position="89"/>
        <end position="124"/>
    </location>
</feature>
<accession>A0A0K0CYZ4</accession>
<proteinExistence type="predicted"/>
<protein>
    <submittedName>
        <fullName evidence="3">Uncharacterized protein</fullName>
    </submittedName>
</protein>
<evidence type="ECO:0000313" key="3">
    <source>
        <dbReference type="WBParaSite" id="ACAC_0000290901-mRNA-1"/>
    </source>
</evidence>
<organism evidence="2 3">
    <name type="scientific">Angiostrongylus cantonensis</name>
    <name type="common">Rat lungworm</name>
    <dbReference type="NCBI Taxonomy" id="6313"/>
    <lineage>
        <taxon>Eukaryota</taxon>
        <taxon>Metazoa</taxon>
        <taxon>Ecdysozoa</taxon>
        <taxon>Nematoda</taxon>
        <taxon>Chromadorea</taxon>
        <taxon>Rhabditida</taxon>
        <taxon>Rhabditina</taxon>
        <taxon>Rhabditomorpha</taxon>
        <taxon>Strongyloidea</taxon>
        <taxon>Metastrongylidae</taxon>
        <taxon>Angiostrongylus</taxon>
    </lineage>
</organism>
<name>A0A0K0CYZ4_ANGCA</name>
<dbReference type="Proteomes" id="UP000035642">
    <property type="component" value="Unassembled WGS sequence"/>
</dbReference>
<dbReference type="STRING" id="6313.A0A0K0CYZ4"/>
<reference evidence="3" key="2">
    <citation type="submission" date="2017-02" db="UniProtKB">
        <authorList>
            <consortium name="WormBaseParasite"/>
        </authorList>
    </citation>
    <scope>IDENTIFICATION</scope>
</reference>
<evidence type="ECO:0000313" key="2">
    <source>
        <dbReference type="Proteomes" id="UP000035642"/>
    </source>
</evidence>
<sequence>MLVFLILTPVAQALFFGGAGSSCSCAPPPVCPPPIPAPSCAPASGGSYASASYLPQFSGSQGMEPPYLPVRPVAPPVLLPPFDGNIAPAQKVDHSTLGGARPSKLKSNDASDTYVAPSSEPRARRDSEIAFDAKCNSEALREIILEVNGFPFLRK</sequence>
<dbReference type="WBParaSite" id="ACAC_0000290901-mRNA-1">
    <property type="protein sequence ID" value="ACAC_0000290901-mRNA-1"/>
    <property type="gene ID" value="ACAC_0000290901"/>
</dbReference>
<keyword evidence="2" id="KW-1185">Reference proteome</keyword>